<dbReference type="Pfam" id="PF00151">
    <property type="entry name" value="Lipase"/>
    <property type="match status" value="1"/>
</dbReference>
<comment type="similarity">
    <text evidence="2 5">Belongs to the AB hydrolase superfamily. Lipase family.</text>
</comment>
<feature type="region of interest" description="Disordered" evidence="6">
    <location>
        <begin position="172"/>
        <end position="199"/>
    </location>
</feature>
<keyword evidence="4 7" id="KW-0732">Signal</keyword>
<dbReference type="GO" id="GO:0016298">
    <property type="term" value="F:lipase activity"/>
    <property type="evidence" value="ECO:0007669"/>
    <property type="project" value="InterPro"/>
</dbReference>
<evidence type="ECO:0000256" key="2">
    <source>
        <dbReference type="ARBA" id="ARBA00010701"/>
    </source>
</evidence>
<feature type="signal peptide" evidence="7">
    <location>
        <begin position="1"/>
        <end position="19"/>
    </location>
</feature>
<dbReference type="PANTHER" id="PTHR11610:SF149">
    <property type="entry name" value="FI01450P-RELATED"/>
    <property type="match status" value="1"/>
</dbReference>
<feature type="compositionally biased region" description="Polar residues" evidence="6">
    <location>
        <begin position="190"/>
        <end position="199"/>
    </location>
</feature>
<evidence type="ECO:0000256" key="3">
    <source>
        <dbReference type="ARBA" id="ARBA00022525"/>
    </source>
</evidence>
<dbReference type="GO" id="GO:0016042">
    <property type="term" value="P:lipid catabolic process"/>
    <property type="evidence" value="ECO:0007669"/>
    <property type="project" value="TreeGrafter"/>
</dbReference>
<organism evidence="9">
    <name type="scientific">Haematobia irritans</name>
    <name type="common">Horn fly</name>
    <name type="synonym">Conops irritans</name>
    <dbReference type="NCBI Taxonomy" id="7368"/>
    <lineage>
        <taxon>Eukaryota</taxon>
        <taxon>Metazoa</taxon>
        <taxon>Ecdysozoa</taxon>
        <taxon>Arthropoda</taxon>
        <taxon>Hexapoda</taxon>
        <taxon>Insecta</taxon>
        <taxon>Pterygota</taxon>
        <taxon>Neoptera</taxon>
        <taxon>Endopterygota</taxon>
        <taxon>Diptera</taxon>
        <taxon>Brachycera</taxon>
        <taxon>Muscomorpha</taxon>
        <taxon>Muscoidea</taxon>
        <taxon>Muscidae</taxon>
        <taxon>Haematobia</taxon>
    </lineage>
</organism>
<keyword evidence="3" id="KW-0964">Secreted</keyword>
<reference evidence="9" key="1">
    <citation type="submission" date="2017-01" db="EMBL/GenBank/DDBJ databases">
        <title>An insight into the sialome and mialome of the horn fly, Haematobia irritans.</title>
        <authorList>
            <person name="Breijo M."/>
            <person name="Boiani M."/>
            <person name="Ures X."/>
            <person name="Rocha S."/>
            <person name="Sequeira M."/>
            <person name="Ribeiro J.M."/>
        </authorList>
    </citation>
    <scope>NUCLEOTIDE SEQUENCE</scope>
</reference>
<dbReference type="Gene3D" id="3.40.50.1820">
    <property type="entry name" value="alpha/beta hydrolase"/>
    <property type="match status" value="1"/>
</dbReference>
<name>A0A1L8EI35_HAEIR</name>
<comment type="subcellular location">
    <subcellularLocation>
        <location evidence="1">Secreted</location>
    </subcellularLocation>
</comment>
<dbReference type="InterPro" id="IPR029058">
    <property type="entry name" value="AB_hydrolase_fold"/>
</dbReference>
<evidence type="ECO:0000313" key="9">
    <source>
        <dbReference type="EMBL" id="JAV18392.1"/>
    </source>
</evidence>
<evidence type="ECO:0000256" key="4">
    <source>
        <dbReference type="ARBA" id="ARBA00022729"/>
    </source>
</evidence>
<dbReference type="EMBL" id="GFDG01000407">
    <property type="protein sequence ID" value="JAV18392.1"/>
    <property type="molecule type" value="Transcribed_RNA"/>
</dbReference>
<evidence type="ECO:0000256" key="7">
    <source>
        <dbReference type="SAM" id="SignalP"/>
    </source>
</evidence>
<evidence type="ECO:0000256" key="1">
    <source>
        <dbReference type="ARBA" id="ARBA00004613"/>
    </source>
</evidence>
<sequence length="438" mass="48770">MNPLRIVCLMMGVLAVASATSIRGPIPMGMNYNRNSIKNSMKPTNWMSASSLESLPSLRDIKFRDLESMSAIEGADLINRLYHLAQANQALEPTYAPRPSEIPAFVITPDNQKIDFKLSQLPTIAKELPYFGKQDVTVFITGLPSKSECVKKATRKMVEAYMQRYNQESEQAYAYDDEEGDRQRYHGSDKYSNSKNSSQKPSGYLIVIEFGETIENFEQYATLDTETVGKNIGNILVQLVEKNDVLEDNFHLIGSNVGANICGAAGRQFTYATGHQLRRITGLDPVKAFAKNTEELSGLARGDAEFVDIIHTTANSMGTATRTGNVDFFPEGPNEAVPGADNIIESSMRAVRYFAESVVPGNERNFPAVGAQSMDEYKNQKSYAPRVYMGINTAFDAEGDYMLQVNTKSPFGRSTPVQKQKNYHNIHKSWKMTSSQDY</sequence>
<dbReference type="InterPro" id="IPR000734">
    <property type="entry name" value="TAG_lipase"/>
</dbReference>
<evidence type="ECO:0000256" key="5">
    <source>
        <dbReference type="RuleBase" id="RU004262"/>
    </source>
</evidence>
<feature type="chain" id="PRO_5009875620" evidence="7">
    <location>
        <begin position="20"/>
        <end position="438"/>
    </location>
</feature>
<evidence type="ECO:0000256" key="6">
    <source>
        <dbReference type="SAM" id="MobiDB-lite"/>
    </source>
</evidence>
<proteinExistence type="inferred from homology"/>
<dbReference type="GO" id="GO:0005615">
    <property type="term" value="C:extracellular space"/>
    <property type="evidence" value="ECO:0007669"/>
    <property type="project" value="TreeGrafter"/>
</dbReference>
<feature type="domain" description="Lipase" evidence="8">
    <location>
        <begin position="139"/>
        <end position="411"/>
    </location>
</feature>
<accession>A0A1L8EI35</accession>
<protein>
    <submittedName>
        <fullName evidence="9">Putative vitellogenin-2</fullName>
    </submittedName>
</protein>
<dbReference type="SUPFAM" id="SSF53474">
    <property type="entry name" value="alpha/beta-Hydrolases"/>
    <property type="match status" value="1"/>
</dbReference>
<dbReference type="GO" id="GO:0017171">
    <property type="term" value="F:serine hydrolase activity"/>
    <property type="evidence" value="ECO:0007669"/>
    <property type="project" value="TreeGrafter"/>
</dbReference>
<dbReference type="InterPro" id="IPR013818">
    <property type="entry name" value="Lipase"/>
</dbReference>
<evidence type="ECO:0000259" key="8">
    <source>
        <dbReference type="Pfam" id="PF00151"/>
    </source>
</evidence>
<dbReference type="PANTHER" id="PTHR11610">
    <property type="entry name" value="LIPASE"/>
    <property type="match status" value="1"/>
</dbReference>
<dbReference type="AlphaFoldDB" id="A0A1L8EI35"/>